<gene>
    <name evidence="1" type="ORF">J5U23_01332</name>
</gene>
<dbReference type="GO" id="GO:0008810">
    <property type="term" value="F:cellulase activity"/>
    <property type="evidence" value="ECO:0007669"/>
    <property type="project" value="UniProtKB-EC"/>
</dbReference>
<name>A0A8F5BNM8_SACSH</name>
<dbReference type="KEGG" id="sshi:J5U23_01332"/>
<dbReference type="EC" id="3.2.1.4" evidence="1"/>
<organism evidence="1 2">
    <name type="scientific">Saccharolobus shibatae (strain ATCC 51178 / DSM 5389 / JCM 8931 / NBRC 15437 / B12)</name>
    <name type="common">Sulfolobus shibatae</name>
    <dbReference type="NCBI Taxonomy" id="523848"/>
    <lineage>
        <taxon>Archaea</taxon>
        <taxon>Thermoproteota</taxon>
        <taxon>Thermoprotei</taxon>
        <taxon>Sulfolobales</taxon>
        <taxon>Sulfolobaceae</taxon>
        <taxon>Saccharolobus</taxon>
    </lineage>
</organism>
<accession>A0A8F5BNM8</accession>
<keyword evidence="1" id="KW-0378">Hydrolase</keyword>
<dbReference type="GeneID" id="65562923"/>
<dbReference type="RefSeq" id="WP_218267333.1">
    <property type="nucleotide sequence ID" value="NZ_CP077717.1"/>
</dbReference>
<dbReference type="Proteomes" id="UP000694018">
    <property type="component" value="Chromosome"/>
</dbReference>
<dbReference type="AlphaFoldDB" id="A0A8F5BNM8"/>
<sequence>MNKLIPILVVVIIILGIIAFLEFDKFQQNTSLTKSTNIYALFPGRNHSFNIVANYSGNYADALVIVNSSTNATLMASPFLWNIGYALGNVNMTFNNNYLHVAINLSQINKISLNVVDGYPGLMYGQELWWPFEYRTAQLQSLYLPMIVSHLSNFYSILNYSVYLINGSIDDFSYDIWLSQNPNITSLQYGDFEIMIWMYWTENLSHVPYFIYVGNMTIPTLINGKIQNLSWEVYVLPRTGSANGWTGVYFLSPLKERKAEFGVPIAYILKNMGQFIENAGMNIYNPNTYYLDAIQVGMEFSDNHGTAIMGYYLYSWRIWILS</sequence>
<evidence type="ECO:0000313" key="1">
    <source>
        <dbReference type="EMBL" id="QXJ28463.1"/>
    </source>
</evidence>
<dbReference type="InterPro" id="IPR002594">
    <property type="entry name" value="GH12"/>
</dbReference>
<dbReference type="Pfam" id="PF01670">
    <property type="entry name" value="Glyco_hydro_12"/>
    <property type="match status" value="1"/>
</dbReference>
<evidence type="ECO:0000313" key="2">
    <source>
        <dbReference type="Proteomes" id="UP000694018"/>
    </source>
</evidence>
<dbReference type="OrthoDB" id="37142at2157"/>
<proteinExistence type="predicted"/>
<reference evidence="1" key="1">
    <citation type="journal article" date="2021" name="Environ. Microbiol.">
        <title>New insights into the diversity and evolution of the archaeal mobilome from three complete genomes of Saccharolobus shibatae.</title>
        <authorList>
            <person name="Medvedeva S."/>
            <person name="Brandt D."/>
            <person name="Cvirkaite-Krupovic V."/>
            <person name="Liu Y."/>
            <person name="Severinov K."/>
            <person name="Ishino S."/>
            <person name="Ishino Y."/>
            <person name="Prangishvili D."/>
            <person name="Kalinowski J."/>
            <person name="Krupovic M."/>
        </authorList>
    </citation>
    <scope>NUCLEOTIDE SEQUENCE</scope>
    <source>
        <strain evidence="1">B12</strain>
    </source>
</reference>
<keyword evidence="1" id="KW-0326">Glycosidase</keyword>
<dbReference type="EMBL" id="CP077717">
    <property type="protein sequence ID" value="QXJ28463.1"/>
    <property type="molecule type" value="Genomic_DNA"/>
</dbReference>
<dbReference type="GO" id="GO:0000272">
    <property type="term" value="P:polysaccharide catabolic process"/>
    <property type="evidence" value="ECO:0007669"/>
    <property type="project" value="InterPro"/>
</dbReference>
<protein>
    <submittedName>
        <fullName evidence="1">Extracellular endo-1,4-beta-glucanase</fullName>
        <ecNumber evidence="1">3.2.1.4</ecNumber>
    </submittedName>
</protein>